<reference evidence="5 6" key="1">
    <citation type="submission" date="2023-11" db="EMBL/GenBank/DDBJ databases">
        <title>An acidophilic fungus is an integral part of prey digestion in a carnivorous sundew plant.</title>
        <authorList>
            <person name="Tsai I.J."/>
        </authorList>
    </citation>
    <scope>NUCLEOTIDE SEQUENCE [LARGE SCALE GENOMIC DNA]</scope>
    <source>
        <strain evidence="5">169a</strain>
    </source>
</reference>
<dbReference type="Gene3D" id="3.30.530.20">
    <property type="match status" value="1"/>
</dbReference>
<comment type="subunit">
    <text evidence="2">Interacts with coenzyme Q.</text>
</comment>
<organism evidence="5 6">
    <name type="scientific">Acrodontium crateriforme</name>
    <dbReference type="NCBI Taxonomy" id="150365"/>
    <lineage>
        <taxon>Eukaryota</taxon>
        <taxon>Fungi</taxon>
        <taxon>Dikarya</taxon>
        <taxon>Ascomycota</taxon>
        <taxon>Pezizomycotina</taxon>
        <taxon>Dothideomycetes</taxon>
        <taxon>Dothideomycetidae</taxon>
        <taxon>Mycosphaerellales</taxon>
        <taxon>Teratosphaeriaceae</taxon>
        <taxon>Acrodontium</taxon>
    </lineage>
</organism>
<dbReference type="PANTHER" id="PTHR12901:SF10">
    <property type="entry name" value="COENZYME Q-BINDING PROTEIN COQ10, MITOCHONDRIAL"/>
    <property type="match status" value="1"/>
</dbReference>
<keyword evidence="6" id="KW-1185">Reference proteome</keyword>
<dbReference type="SUPFAM" id="SSF55961">
    <property type="entry name" value="Bet v1-like"/>
    <property type="match status" value="1"/>
</dbReference>
<dbReference type="EMBL" id="CP138581">
    <property type="protein sequence ID" value="WPG98970.1"/>
    <property type="molecule type" value="Genomic_DNA"/>
</dbReference>
<dbReference type="Proteomes" id="UP001303373">
    <property type="component" value="Chromosome 2"/>
</dbReference>
<dbReference type="GO" id="GO:0045333">
    <property type="term" value="P:cellular respiration"/>
    <property type="evidence" value="ECO:0007669"/>
    <property type="project" value="InterPro"/>
</dbReference>
<evidence type="ECO:0000259" key="4">
    <source>
        <dbReference type="Pfam" id="PF03364"/>
    </source>
</evidence>
<protein>
    <recommendedName>
        <fullName evidence="4">Coenzyme Q-binding protein COQ10 START domain-containing protein</fullName>
    </recommendedName>
</protein>
<dbReference type="GO" id="GO:0048039">
    <property type="term" value="F:ubiquinone binding"/>
    <property type="evidence" value="ECO:0007669"/>
    <property type="project" value="InterPro"/>
</dbReference>
<gene>
    <name evidence="5" type="ORF">R9X50_00177200</name>
</gene>
<comment type="similarity">
    <text evidence="1">Belongs to the COQ10 family.</text>
</comment>
<dbReference type="PANTHER" id="PTHR12901">
    <property type="entry name" value="SPERM PROTEIN HOMOLOG"/>
    <property type="match status" value="1"/>
</dbReference>
<evidence type="ECO:0000256" key="3">
    <source>
        <dbReference type="ARBA" id="ARBA00024947"/>
    </source>
</evidence>
<dbReference type="InterPro" id="IPR023393">
    <property type="entry name" value="START-like_dom_sf"/>
</dbReference>
<dbReference type="GO" id="GO:0005739">
    <property type="term" value="C:mitochondrion"/>
    <property type="evidence" value="ECO:0007669"/>
    <property type="project" value="TreeGrafter"/>
</dbReference>
<sequence>MQSLRPISNGFLLASTRTPRTAHQSVFTALNHHYRQQRRTFLPSFLSSPQTLNASRTLPYPPSTIYSIISDVASYSQFLPYCQESLVTKTSASAPDGKTYPEEAKLTIGFNSDVSEQFWSRIYCVPDRVVEAIGGETETALPAAEIKHHNPRPAFEQDPTRNSSVLSKLATRWTIQPNGNMTEVNLAIEYQFANPMYAALSSAAAPMVADKMIEAFEKRVKDVAEMKSR</sequence>
<evidence type="ECO:0000256" key="1">
    <source>
        <dbReference type="ARBA" id="ARBA00006885"/>
    </source>
</evidence>
<comment type="function">
    <text evidence="3">Required for the function of coenzyme Q in the respiratory chain. May serve as a chaperone or may be involved in the transport of Q6 from its site of synthesis to the catalytic sites of the respiratory complexes.</text>
</comment>
<dbReference type="Pfam" id="PF03364">
    <property type="entry name" value="Polyketide_cyc"/>
    <property type="match status" value="1"/>
</dbReference>
<accession>A0AAQ3R310</accession>
<evidence type="ECO:0000313" key="5">
    <source>
        <dbReference type="EMBL" id="WPG98970.1"/>
    </source>
</evidence>
<dbReference type="CDD" id="cd07813">
    <property type="entry name" value="COQ10p_like"/>
    <property type="match status" value="1"/>
</dbReference>
<proteinExistence type="inferred from homology"/>
<dbReference type="AlphaFoldDB" id="A0AAQ3R310"/>
<dbReference type="InterPro" id="IPR044996">
    <property type="entry name" value="COQ10-like"/>
</dbReference>
<dbReference type="InterPro" id="IPR005031">
    <property type="entry name" value="COQ10_START"/>
</dbReference>
<name>A0AAQ3R310_9PEZI</name>
<evidence type="ECO:0000256" key="2">
    <source>
        <dbReference type="ARBA" id="ARBA00011814"/>
    </source>
</evidence>
<feature type="domain" description="Coenzyme Q-binding protein COQ10 START" evidence="4">
    <location>
        <begin position="58"/>
        <end position="217"/>
    </location>
</feature>
<evidence type="ECO:0000313" key="6">
    <source>
        <dbReference type="Proteomes" id="UP001303373"/>
    </source>
</evidence>